<feature type="chain" id="PRO_5035166754" description="Solute-binding protein family 5 domain-containing protein" evidence="1">
    <location>
        <begin position="28"/>
        <end position="574"/>
    </location>
</feature>
<evidence type="ECO:0000256" key="1">
    <source>
        <dbReference type="SAM" id="SignalP"/>
    </source>
</evidence>
<dbReference type="Proteomes" id="UP000612899">
    <property type="component" value="Unassembled WGS sequence"/>
</dbReference>
<dbReference type="Pfam" id="PF00496">
    <property type="entry name" value="SBP_bac_5"/>
    <property type="match status" value="1"/>
</dbReference>
<keyword evidence="4" id="KW-1185">Reference proteome</keyword>
<dbReference type="SUPFAM" id="SSF53850">
    <property type="entry name" value="Periplasmic binding protein-like II"/>
    <property type="match status" value="1"/>
</dbReference>
<dbReference type="PANTHER" id="PTHR30290:SF65">
    <property type="entry name" value="MONOACYL PHOSPHATIDYLINOSITOL TETRAMANNOSIDE-BINDING PROTEIN LPQW-RELATED"/>
    <property type="match status" value="1"/>
</dbReference>
<dbReference type="AlphaFoldDB" id="A0A8J3QJI3"/>
<evidence type="ECO:0000259" key="2">
    <source>
        <dbReference type="Pfam" id="PF00496"/>
    </source>
</evidence>
<dbReference type="GO" id="GO:0042597">
    <property type="term" value="C:periplasmic space"/>
    <property type="evidence" value="ECO:0007669"/>
    <property type="project" value="UniProtKB-ARBA"/>
</dbReference>
<sequence>MHMNRPSRGLIGLVAVAAMVLSASACAGGGKEDKGPDSSIGFAECVQKPNTCNTGKTKAGGTIVYGLGKDIKAWNTLSSAGNTLEYSYALFGVLPRVHLFYPDLSVQVNKDLMDSVEITSKSPMTVVYKIKKEAVWNNGDPVSADDFIYTWKVQNAKDCPLCKPATTAGFSSVDTLTGSDGGKTVTMVFKDPYPDWQGLFVPLYPGKFAATKGDLATSFTWLEQNVPTYSAGPYKIDKYESNFALTLVPNDKWWGAKPPLDKVIFRIITKDSELIPAMRNREINVMAPIPTADLVAQAKELSDSHWYLGKNLSWEHIDLNLKNPVLADKALRQAIFTAIDRQAIIDKTVGQYAPGTKPIGSHNFVPGMTAYKDLVESTGQGKGNIEGAKKILTDAGYKIEGGKLLTKAGTAVPTLRMRHTTGNQLRKDTCELVAESLKKLGIDVKVEQTDDLGGTLTKGDFDIMIFAWVLSPLRIGGAKQLWHSTSASNYGKWVNPESDKLLEEAAKTVGDDPKAHELINQADALMSADAYVLPLFQREVFISVNKQYTNLRPNPTNHGSVYNIGTWGLLDQAQ</sequence>
<dbReference type="InterPro" id="IPR030678">
    <property type="entry name" value="Peptide/Ni-bd"/>
</dbReference>
<dbReference type="PROSITE" id="PS51257">
    <property type="entry name" value="PROKAR_LIPOPROTEIN"/>
    <property type="match status" value="1"/>
</dbReference>
<dbReference type="GO" id="GO:0015833">
    <property type="term" value="P:peptide transport"/>
    <property type="evidence" value="ECO:0007669"/>
    <property type="project" value="TreeGrafter"/>
</dbReference>
<name>A0A8J3QJI3_9ACTN</name>
<feature type="signal peptide" evidence="1">
    <location>
        <begin position="1"/>
        <end position="27"/>
    </location>
</feature>
<dbReference type="GO" id="GO:0043190">
    <property type="term" value="C:ATP-binding cassette (ABC) transporter complex"/>
    <property type="evidence" value="ECO:0007669"/>
    <property type="project" value="InterPro"/>
</dbReference>
<protein>
    <recommendedName>
        <fullName evidence="2">Solute-binding protein family 5 domain-containing protein</fullName>
    </recommendedName>
</protein>
<evidence type="ECO:0000313" key="4">
    <source>
        <dbReference type="Proteomes" id="UP000612899"/>
    </source>
</evidence>
<dbReference type="Gene3D" id="3.40.190.10">
    <property type="entry name" value="Periplasmic binding protein-like II"/>
    <property type="match status" value="1"/>
</dbReference>
<dbReference type="EMBL" id="BONY01000111">
    <property type="protein sequence ID" value="GIH10895.1"/>
    <property type="molecule type" value="Genomic_DNA"/>
</dbReference>
<reference evidence="3" key="1">
    <citation type="submission" date="2021-01" db="EMBL/GenBank/DDBJ databases">
        <title>Whole genome shotgun sequence of Rhizocola hellebori NBRC 109834.</title>
        <authorList>
            <person name="Komaki H."/>
            <person name="Tamura T."/>
        </authorList>
    </citation>
    <scope>NUCLEOTIDE SEQUENCE</scope>
    <source>
        <strain evidence="3">NBRC 109834</strain>
    </source>
</reference>
<dbReference type="PIRSF" id="PIRSF002741">
    <property type="entry name" value="MppA"/>
    <property type="match status" value="1"/>
</dbReference>
<feature type="domain" description="Solute-binding protein family 5" evidence="2">
    <location>
        <begin position="110"/>
        <end position="472"/>
    </location>
</feature>
<comment type="caution">
    <text evidence="3">The sequence shown here is derived from an EMBL/GenBank/DDBJ whole genome shotgun (WGS) entry which is preliminary data.</text>
</comment>
<dbReference type="InterPro" id="IPR000914">
    <property type="entry name" value="SBP_5_dom"/>
</dbReference>
<evidence type="ECO:0000313" key="3">
    <source>
        <dbReference type="EMBL" id="GIH10895.1"/>
    </source>
</evidence>
<dbReference type="PANTHER" id="PTHR30290">
    <property type="entry name" value="PERIPLASMIC BINDING COMPONENT OF ABC TRANSPORTER"/>
    <property type="match status" value="1"/>
</dbReference>
<accession>A0A8J3QJI3</accession>
<dbReference type="InterPro" id="IPR039424">
    <property type="entry name" value="SBP_5"/>
</dbReference>
<dbReference type="CDD" id="cd08501">
    <property type="entry name" value="PBP2_Lpqw"/>
    <property type="match status" value="1"/>
</dbReference>
<dbReference type="GO" id="GO:1904680">
    <property type="term" value="F:peptide transmembrane transporter activity"/>
    <property type="evidence" value="ECO:0007669"/>
    <property type="project" value="TreeGrafter"/>
</dbReference>
<proteinExistence type="predicted"/>
<dbReference type="Gene3D" id="3.10.105.10">
    <property type="entry name" value="Dipeptide-binding Protein, Domain 3"/>
    <property type="match status" value="1"/>
</dbReference>
<gene>
    <name evidence="3" type="ORF">Rhe02_89620</name>
</gene>
<keyword evidence="1" id="KW-0732">Signal</keyword>
<organism evidence="3 4">
    <name type="scientific">Rhizocola hellebori</name>
    <dbReference type="NCBI Taxonomy" id="1392758"/>
    <lineage>
        <taxon>Bacteria</taxon>
        <taxon>Bacillati</taxon>
        <taxon>Actinomycetota</taxon>
        <taxon>Actinomycetes</taxon>
        <taxon>Micromonosporales</taxon>
        <taxon>Micromonosporaceae</taxon>
        <taxon>Rhizocola</taxon>
    </lineage>
</organism>